<dbReference type="AlphaFoldDB" id="A0A7R8GZC6"/>
<sequence length="145" mass="16767">MSNFYYHKLSSDTFLKVSSLEENNTLQFIVYSNGKYYMGTTQVDSSKDWSSSLFDKVTFDNYVLTVNDVAIELSLVEGLSEQNDFMSGIVRKIVSLKKEVSENQDKLSKLNSQLNKDKLSLNSMKDDKLMKEKEFYENCFAHYSI</sequence>
<evidence type="ECO:0000313" key="2">
    <source>
        <dbReference type="Proteomes" id="UP000675881"/>
    </source>
</evidence>
<dbReference type="Proteomes" id="UP000675881">
    <property type="component" value="Chromosome 1"/>
</dbReference>
<keyword evidence="2" id="KW-1185">Reference proteome</keyword>
<dbReference type="EMBL" id="HG994580">
    <property type="protein sequence ID" value="CAF2761879.1"/>
    <property type="molecule type" value="Genomic_DNA"/>
</dbReference>
<protein>
    <submittedName>
        <fullName evidence="1">(salmon louse) hypothetical protein</fullName>
    </submittedName>
</protein>
<organism evidence="1 2">
    <name type="scientific">Lepeophtheirus salmonis</name>
    <name type="common">Salmon louse</name>
    <name type="synonym">Caligus salmonis</name>
    <dbReference type="NCBI Taxonomy" id="72036"/>
    <lineage>
        <taxon>Eukaryota</taxon>
        <taxon>Metazoa</taxon>
        <taxon>Ecdysozoa</taxon>
        <taxon>Arthropoda</taxon>
        <taxon>Crustacea</taxon>
        <taxon>Multicrustacea</taxon>
        <taxon>Hexanauplia</taxon>
        <taxon>Copepoda</taxon>
        <taxon>Siphonostomatoida</taxon>
        <taxon>Caligidae</taxon>
        <taxon>Lepeophtheirus</taxon>
    </lineage>
</organism>
<evidence type="ECO:0000313" key="1">
    <source>
        <dbReference type="EMBL" id="CAF2761879.1"/>
    </source>
</evidence>
<name>A0A7R8GZC6_LEPSM</name>
<accession>A0A7R8GZC6</accession>
<gene>
    <name evidence="1" type="ORF">LSAA_503</name>
</gene>
<reference evidence="1" key="1">
    <citation type="submission" date="2021-02" db="EMBL/GenBank/DDBJ databases">
        <authorList>
            <person name="Bekaert M."/>
        </authorList>
    </citation>
    <scope>NUCLEOTIDE SEQUENCE</scope>
    <source>
        <strain evidence="1">IoA-00</strain>
    </source>
</reference>
<proteinExistence type="predicted"/>